<name>A0A6L5YYQ6_9RHOB</name>
<dbReference type="EMBL" id="WIND01000002">
    <property type="protein sequence ID" value="MSU88975.1"/>
    <property type="molecule type" value="Genomic_DNA"/>
</dbReference>
<dbReference type="PANTHER" id="PTHR44196:SF4">
    <property type="entry name" value="SHORT CHAIN DEHYDROGENASE"/>
    <property type="match status" value="1"/>
</dbReference>
<comment type="caution">
    <text evidence="3">The sequence shown here is derived from an EMBL/GenBank/DDBJ whole genome shotgun (WGS) entry which is preliminary data.</text>
</comment>
<evidence type="ECO:0000256" key="1">
    <source>
        <dbReference type="ARBA" id="ARBA00006484"/>
    </source>
</evidence>
<dbReference type="Gene3D" id="3.40.50.720">
    <property type="entry name" value="NAD(P)-binding Rossmann-like Domain"/>
    <property type="match status" value="1"/>
</dbReference>
<evidence type="ECO:0000313" key="3">
    <source>
        <dbReference type="EMBL" id="MSU88975.1"/>
    </source>
</evidence>
<dbReference type="Proteomes" id="UP000474957">
    <property type="component" value="Unassembled WGS sequence"/>
</dbReference>
<dbReference type="InterPro" id="IPR020904">
    <property type="entry name" value="Sc_DH/Rdtase_CS"/>
</dbReference>
<proteinExistence type="inferred from homology"/>
<dbReference type="SUPFAM" id="SSF51735">
    <property type="entry name" value="NAD(P)-binding Rossmann-fold domains"/>
    <property type="match status" value="1"/>
</dbReference>
<dbReference type="GO" id="GO:0016491">
    <property type="term" value="F:oxidoreductase activity"/>
    <property type="evidence" value="ECO:0007669"/>
    <property type="project" value="UniProtKB-KW"/>
</dbReference>
<dbReference type="Pfam" id="PF00106">
    <property type="entry name" value="adh_short"/>
    <property type="match status" value="1"/>
</dbReference>
<dbReference type="InterPro" id="IPR036291">
    <property type="entry name" value="NAD(P)-bd_dom_sf"/>
</dbReference>
<dbReference type="PANTHER" id="PTHR44196">
    <property type="entry name" value="DEHYDROGENASE/REDUCTASE SDR FAMILY MEMBER 7B"/>
    <property type="match status" value="1"/>
</dbReference>
<organism evidence="3 4">
    <name type="scientific">Halovulum marinum</name>
    <dbReference type="NCBI Taxonomy" id="2662447"/>
    <lineage>
        <taxon>Bacteria</taxon>
        <taxon>Pseudomonadati</taxon>
        <taxon>Pseudomonadota</taxon>
        <taxon>Alphaproteobacteria</taxon>
        <taxon>Rhodobacterales</taxon>
        <taxon>Paracoccaceae</taxon>
        <taxon>Halovulum</taxon>
    </lineage>
</organism>
<dbReference type="AlphaFoldDB" id="A0A6L5YYQ6"/>
<evidence type="ECO:0000313" key="4">
    <source>
        <dbReference type="Proteomes" id="UP000474957"/>
    </source>
</evidence>
<dbReference type="RefSeq" id="WP_154445438.1">
    <property type="nucleotide sequence ID" value="NZ_WIND01000002.1"/>
</dbReference>
<accession>A0A6L5YYQ6</accession>
<keyword evidence="4" id="KW-1185">Reference proteome</keyword>
<dbReference type="CDD" id="cd05233">
    <property type="entry name" value="SDR_c"/>
    <property type="match status" value="1"/>
</dbReference>
<reference evidence="3 4" key="1">
    <citation type="submission" date="2019-10" db="EMBL/GenBank/DDBJ databases">
        <title>Cognatihalovulum marinum gen. nov. sp. nov., a new member of the family Rhodobacteraceae isolated from deep seawater of the Northwest Indian Ocean.</title>
        <authorList>
            <person name="Ruan C."/>
            <person name="Wang J."/>
            <person name="Zheng X."/>
            <person name="Song L."/>
            <person name="Zhu Y."/>
            <person name="Huang Y."/>
            <person name="Lu Z."/>
            <person name="Du W."/>
            <person name="Huang L."/>
            <person name="Dai X."/>
        </authorList>
    </citation>
    <scope>NUCLEOTIDE SEQUENCE [LARGE SCALE GENOMIC DNA]</scope>
    <source>
        <strain evidence="3 4">2CG4</strain>
    </source>
</reference>
<dbReference type="PROSITE" id="PS00061">
    <property type="entry name" value="ADH_SHORT"/>
    <property type="match status" value="1"/>
</dbReference>
<keyword evidence="2" id="KW-0560">Oxidoreductase</keyword>
<dbReference type="GO" id="GO:0016020">
    <property type="term" value="C:membrane"/>
    <property type="evidence" value="ECO:0007669"/>
    <property type="project" value="TreeGrafter"/>
</dbReference>
<gene>
    <name evidence="3" type="ORF">GE300_04965</name>
</gene>
<dbReference type="InterPro" id="IPR002347">
    <property type="entry name" value="SDR_fam"/>
</dbReference>
<evidence type="ECO:0000256" key="2">
    <source>
        <dbReference type="ARBA" id="ARBA00023002"/>
    </source>
</evidence>
<dbReference type="PRINTS" id="PR00081">
    <property type="entry name" value="GDHRDH"/>
</dbReference>
<sequence>MTDQTIALVTGATRGLGHATALGLARRGAHVVALARTTGALEELADAIDETPGSSTLVPLDVTDDDGLARMCRAIHDRWGRLDLLVHCAAHAAPLSMADHVTAKDLDRCMAVNARATQRLIFMCAPLLRAAPAGHAVFAIDDRAGEPFFGAYGASKAAAGAIAESWRRECERIGPKVTLFRPAPMPTGLRARFFPGEDRGVLAAPADEAERLLSLL</sequence>
<comment type="similarity">
    <text evidence="1">Belongs to the short-chain dehydrogenases/reductases (SDR) family.</text>
</comment>
<protein>
    <submittedName>
        <fullName evidence="3">SDR family NAD(P)-dependent oxidoreductase</fullName>
    </submittedName>
</protein>